<dbReference type="Proteomes" id="UP000481153">
    <property type="component" value="Unassembled WGS sequence"/>
</dbReference>
<keyword evidence="1" id="KW-1133">Transmembrane helix</keyword>
<feature type="transmembrane region" description="Helical" evidence="1">
    <location>
        <begin position="350"/>
        <end position="366"/>
    </location>
</feature>
<dbReference type="EMBL" id="VJMJ01000322">
    <property type="protein sequence ID" value="KAF0722817.1"/>
    <property type="molecule type" value="Genomic_DNA"/>
</dbReference>
<evidence type="ECO:0000256" key="1">
    <source>
        <dbReference type="SAM" id="Phobius"/>
    </source>
</evidence>
<evidence type="ECO:0000313" key="3">
    <source>
        <dbReference type="Proteomes" id="UP000481153"/>
    </source>
</evidence>
<keyword evidence="3" id="KW-1185">Reference proteome</keyword>
<feature type="transmembrane region" description="Helical" evidence="1">
    <location>
        <begin position="378"/>
        <end position="401"/>
    </location>
</feature>
<comment type="caution">
    <text evidence="2">The sequence shown here is derived from an EMBL/GenBank/DDBJ whole genome shotgun (WGS) entry which is preliminary data.</text>
</comment>
<accession>A0A6G0W6U5</accession>
<name>A0A6G0W6U5_9STRA</name>
<feature type="transmembrane region" description="Helical" evidence="1">
    <location>
        <begin position="42"/>
        <end position="69"/>
    </location>
</feature>
<dbReference type="VEuPathDB" id="FungiDB:AeMF1_008385"/>
<reference evidence="2 3" key="1">
    <citation type="submission" date="2019-07" db="EMBL/GenBank/DDBJ databases">
        <title>Genomics analysis of Aphanomyces spp. identifies a new class of oomycete effector associated with host adaptation.</title>
        <authorList>
            <person name="Gaulin E."/>
        </authorList>
    </citation>
    <scope>NUCLEOTIDE SEQUENCE [LARGE SCALE GENOMIC DNA]</scope>
    <source>
        <strain evidence="2 3">ATCC 201684</strain>
    </source>
</reference>
<feature type="transmembrane region" description="Helical" evidence="1">
    <location>
        <begin position="413"/>
        <end position="435"/>
    </location>
</feature>
<keyword evidence="1" id="KW-0812">Transmembrane</keyword>
<proteinExistence type="predicted"/>
<evidence type="ECO:0000313" key="2">
    <source>
        <dbReference type="EMBL" id="KAF0722817.1"/>
    </source>
</evidence>
<dbReference type="AlphaFoldDB" id="A0A6G0W6U5"/>
<protein>
    <submittedName>
        <fullName evidence="2">Uncharacterized protein</fullName>
    </submittedName>
</protein>
<gene>
    <name evidence="2" type="ORF">Ae201684_018136</name>
</gene>
<organism evidence="2 3">
    <name type="scientific">Aphanomyces euteiches</name>
    <dbReference type="NCBI Taxonomy" id="100861"/>
    <lineage>
        <taxon>Eukaryota</taxon>
        <taxon>Sar</taxon>
        <taxon>Stramenopiles</taxon>
        <taxon>Oomycota</taxon>
        <taxon>Saprolegniomycetes</taxon>
        <taxon>Saprolegniales</taxon>
        <taxon>Verrucalvaceae</taxon>
        <taxon>Aphanomyces</taxon>
    </lineage>
</organism>
<sequence>MAHSRSSVSSFTAMSAWTSPKSTGRSSAYSRSSKHAKKRSKAAGLIFANLGTFNSILVLSALSFVLVFADIFAFQGIDYDATSLNVHGSACRVDASGFIPATCQPHEIATTTTPAWMAIGETLALQWQAERASSPFLVTTCTKTKSNESGHVALVFLAGVDSFPMCQPTTFSGQQEIAGMAMLETTVREEFQHGAYMLTVFADQTDIATKERLIANVHQTLIATNGSVAIDAVGINALQYSVPLGRRYKVSSWTRPVVVDLTAEMDPTASFRRGWNVGRLSKKAIAMTWTYRRQVNNWQELLVFYFTVSAISWALISGDFYLTIQGLRGFLQHKPVMSYALSTSLERRRLVLLHWILVQSVAWVYADALRCFQGGGASLGLWLIVAAFIAGFHMSCFMLTMTCVQRLPSPFQYVATFSPNAMQNTIFPLFLIVWLSRSSANSAAFHAAPIALGLNISGVVRSSGAYANGGLVNSVIQDMAPISLSIVFGSFFTTLAVCQIQRKRQHGTFLLNIAWTKTNGFLDACQMPHWITGLPLEEHNMVKIGNKLYCKPSTQATLGLGFASVVPRRRLLVDARDRAAEKPSNDEMEMTLVSIYATVPTLLSMHRYLPRWLSPNVFGTIKKNSFTRANGHTLDDEPYVHNRGVCVN</sequence>
<feature type="transmembrane region" description="Helical" evidence="1">
    <location>
        <begin position="479"/>
        <end position="498"/>
    </location>
</feature>
<keyword evidence="1" id="KW-0472">Membrane</keyword>
<feature type="transmembrane region" description="Helical" evidence="1">
    <location>
        <begin position="302"/>
        <end position="324"/>
    </location>
</feature>
<dbReference type="VEuPathDB" id="FungiDB:AeMF1_007740"/>